<evidence type="ECO:0000313" key="2">
    <source>
        <dbReference type="EMBL" id="MBW3097208.1"/>
    </source>
</evidence>
<evidence type="ECO:0000313" key="3">
    <source>
        <dbReference type="Proteomes" id="UP001430804"/>
    </source>
</evidence>
<dbReference type="Pfam" id="PF00356">
    <property type="entry name" value="LacI"/>
    <property type="match status" value="1"/>
</dbReference>
<dbReference type="PANTHER" id="PTHR30146">
    <property type="entry name" value="LACI-RELATED TRANSCRIPTIONAL REPRESSOR"/>
    <property type="match status" value="1"/>
</dbReference>
<dbReference type="EMBL" id="JAHWQX010000002">
    <property type="protein sequence ID" value="MBW3097208.1"/>
    <property type="molecule type" value="Genomic_DNA"/>
</dbReference>
<comment type="caution">
    <text evidence="2">The sequence shown here is derived from an EMBL/GenBank/DDBJ whole genome shotgun (WGS) entry which is preliminary data.</text>
</comment>
<dbReference type="CDD" id="cd06267">
    <property type="entry name" value="PBP1_LacI_sugar_binding-like"/>
    <property type="match status" value="1"/>
</dbReference>
<sequence>MAVKDKKTSATILDVARQAGVSPSSVSNYLNGNHARLGLKTRQRIQTVIDELRYRPNNAARQLKIGHSPIIGLLVPTVANPFFGELAVEVEQAAQAHGYRVLLCNTLRDRQREREFAEELITFGVRGLITASALSDPELVKILQRTRVAMVALDVTLAEIQSERVDVVTIDNMAATRMAVDHLVSLGHRQIAYVNAPNQTLSRSARLEGFREAIRRHGLADDTVITVDLSDGTAAFGDTSMQAIGRKAAAEVLKLERRPTAIVALNDITALGLIAEFREAGLNLPQDISIVGIDDINMASLAYPALTTIRQPFDKIASAAVELVDRRFEGEEGPAVEEIIVPKLVCRQSSAPPGK</sequence>
<dbReference type="CDD" id="cd01392">
    <property type="entry name" value="HTH_LacI"/>
    <property type="match status" value="1"/>
</dbReference>
<dbReference type="InterPro" id="IPR046335">
    <property type="entry name" value="LacI/GalR-like_sensor"/>
</dbReference>
<reference evidence="2" key="1">
    <citation type="submission" date="2021-07" db="EMBL/GenBank/DDBJ databases">
        <title>Pseudohoeflea marina sp. nov. a polyhydroxyalcanoate-producing bacterium.</title>
        <authorList>
            <person name="Zheng W."/>
            <person name="Yu S."/>
            <person name="Huang Y."/>
        </authorList>
    </citation>
    <scope>NUCLEOTIDE SEQUENCE</scope>
    <source>
        <strain evidence="2">DP4N28-3</strain>
    </source>
</reference>
<name>A0ABS6WMN0_9HYPH</name>
<proteinExistence type="predicted"/>
<dbReference type="Pfam" id="PF13377">
    <property type="entry name" value="Peripla_BP_3"/>
    <property type="match status" value="1"/>
</dbReference>
<organism evidence="2 3">
    <name type="scientific">Pseudohoeflea coraliihabitans</name>
    <dbReference type="NCBI Taxonomy" id="2860393"/>
    <lineage>
        <taxon>Bacteria</taxon>
        <taxon>Pseudomonadati</taxon>
        <taxon>Pseudomonadota</taxon>
        <taxon>Alphaproteobacteria</taxon>
        <taxon>Hyphomicrobiales</taxon>
        <taxon>Rhizobiaceae</taxon>
        <taxon>Pseudohoeflea</taxon>
    </lineage>
</organism>
<dbReference type="SMART" id="SM00354">
    <property type="entry name" value="HTH_LACI"/>
    <property type="match status" value="1"/>
</dbReference>
<dbReference type="PROSITE" id="PS50932">
    <property type="entry name" value="HTH_LACI_2"/>
    <property type="match status" value="1"/>
</dbReference>
<keyword evidence="3" id="KW-1185">Reference proteome</keyword>
<dbReference type="RefSeq" id="WP_219201137.1">
    <property type="nucleotide sequence ID" value="NZ_JAHWQX010000002.1"/>
</dbReference>
<dbReference type="InterPro" id="IPR000843">
    <property type="entry name" value="HTH_LacI"/>
</dbReference>
<protein>
    <submittedName>
        <fullName evidence="2">LacI family transcriptional regulator</fullName>
    </submittedName>
</protein>
<dbReference type="PROSITE" id="PS00356">
    <property type="entry name" value="HTH_LACI_1"/>
    <property type="match status" value="1"/>
</dbReference>
<accession>A0ABS6WMN0</accession>
<gene>
    <name evidence="2" type="ORF">KY465_07945</name>
</gene>
<dbReference type="PANTHER" id="PTHR30146:SF147">
    <property type="entry name" value="HTH-TYPE TRANSCRIPTIONAL REGULATOR DEGA"/>
    <property type="match status" value="1"/>
</dbReference>
<dbReference type="Proteomes" id="UP001430804">
    <property type="component" value="Unassembled WGS sequence"/>
</dbReference>
<evidence type="ECO:0000259" key="1">
    <source>
        <dbReference type="PROSITE" id="PS50932"/>
    </source>
</evidence>
<feature type="domain" description="HTH lacI-type" evidence="1">
    <location>
        <begin position="10"/>
        <end position="65"/>
    </location>
</feature>